<gene>
    <name evidence="7" type="ORF">PROFUN_01888</name>
</gene>
<dbReference type="PROSITE" id="PS50157">
    <property type="entry name" value="ZINC_FINGER_C2H2_2"/>
    <property type="match status" value="6"/>
</dbReference>
<feature type="domain" description="C2H2-type" evidence="6">
    <location>
        <begin position="326"/>
        <end position="349"/>
    </location>
</feature>
<dbReference type="OrthoDB" id="654211at2759"/>
<evidence type="ECO:0000256" key="2">
    <source>
        <dbReference type="PROSITE-ProRule" id="PRU00042"/>
    </source>
</evidence>
<name>A0A2P6NZ18_9EUKA</name>
<keyword evidence="1 3" id="KW-0344">Guanine-nucleotide releasing factor</keyword>
<proteinExistence type="predicted"/>
<sequence length="1392" mass="157273">MGTQTTGDERREYKSTRCGALPTDLNALGSKSEESRTGSRSLGSIASLIDATLSSDSEAQSDHSSQEERDPTRQRVRASFVFVVRAGMNMRDFFRGRKSKRQKMSIYSVLSTDPEPCAMSEEINWNWKVKPKEDLDDSSFSCRWGSCEQTFHTRTGLATHVSSHLSEHQPRQTGRRQKTTFSCVWGNCDSQFGTLRNLAKHLSSSNHVGQMPFLTKLDETDNTTTSQEQKPKKRYFCGHPNCSKSFTDSSNRKKHERTHDATRERFHCEEPGCTKSYSTRTDLNIHRKIHKGEFPHKCTHTNCQKAFIRLSELYAHERTHDNILPHSCSVCGRSFRERARLRRHEEQQHNIRSYDESSGSPTPTSQSPTNLHPPIPSFSTEMMQAYPYPYPYPPTYPGQYGLAVYRPHGSKSLIQSETRWTLDVMQSFTVTRSLLCKGDPDSSVRDVPLHPHSTLVVFRVMEASCPSESSKVRKSCTADTRALLLTYRRFITSDDLFQLWYALYPPSVIIYVLSLTQNSVVQLKKQTAIVEHLSEFMIAWIRLFNEDISAKIRGKIISIVDRLPHKNEVKLLVLKSFRSPFSSFNGRQMEILPPDSNSLLIAPYDADNEAFCTLLESPNAEPTLLPNFVRVTCDDIAGALTLQQWTCFIQIRPVDLLRKIHWVGKSKDSSGQEVTPESPLDHMIEMFNRISHWVINEILIQKEGALQRAVLQKMIRIAKRLTKIGNFDATLAIVSGLNSFGIQRLRGLWSRLDERHSDDFNKLDALFLPVGNFRNYNAALAEHKGPLLPYVGVFLRDLTFVAENPSIDSNGKIDFSVCRSISDRCDVMMSYQKEAFRLPAFPEQLTEFLSGLTLVEKDDDIYRLSVKAEAAAWGESENLIEGRSRAGSIFRKSPSARSSTITEMASPKMDHSGQLTKIVTNPVDASCKMNGERVILLSLSSFGFVDGTINEQKSSDDITSNADLFRSFLYTFAYVAGSSDCHHIARGIPSDRQNRWQIQSFRHGLGKIRTWSEPLVLSSKFSILTAGNNNEEQRFELTQIGEERERACLLSAGYAADSDVTAWERRCSSTICQFVVGSQEQIDKVISQDSLNGGSTCEPIKASRYQLIKPGKLPAETKRVDASGWRFKASLRFFRSNSRNNSPTEEKIVPMMEPTTDHRERSPVIDSSDGSIRFGKDVQRQWAVRCGVFSEFYAYFEKAGKNETSHALLAAKYLTEMGRHAGLIDGKRYDDQETSDLRSRLMELSNVFTERGFGRLSIMSDTVIKSNRKTLLFRLENGCECVDKECHPSQQTCAFTAGYLGGWCSSALHTDLACAESFCHSTMGGDCKFIVCDADKLESRAKELSVGRREEVEKSIGLSIHRMRTDHVPLHDLFVVTEPAVSSPRLGNTIMQ</sequence>
<feature type="compositionally biased region" description="Low complexity" evidence="4">
    <location>
        <begin position="357"/>
        <end position="369"/>
    </location>
</feature>
<feature type="compositionally biased region" description="Basic and acidic residues" evidence="4">
    <location>
        <begin position="341"/>
        <end position="355"/>
    </location>
</feature>
<dbReference type="InterPro" id="IPR024096">
    <property type="entry name" value="NO_sig/Golgi_transp_ligand-bd"/>
</dbReference>
<evidence type="ECO:0000256" key="3">
    <source>
        <dbReference type="PROSITE-ProRule" id="PRU00168"/>
    </source>
</evidence>
<comment type="caution">
    <text evidence="7">The sequence shown here is derived from an EMBL/GenBank/DDBJ whole genome shotgun (WGS) entry which is preliminary data.</text>
</comment>
<keyword evidence="2" id="KW-0862">Zinc</keyword>
<evidence type="ECO:0000256" key="4">
    <source>
        <dbReference type="SAM" id="MobiDB-lite"/>
    </source>
</evidence>
<reference evidence="7 8" key="1">
    <citation type="journal article" date="2018" name="Genome Biol. Evol.">
        <title>Multiple Roots of Fruiting Body Formation in Amoebozoa.</title>
        <authorList>
            <person name="Hillmann F."/>
            <person name="Forbes G."/>
            <person name="Novohradska S."/>
            <person name="Ferling I."/>
            <person name="Riege K."/>
            <person name="Groth M."/>
            <person name="Westermann M."/>
            <person name="Marz M."/>
            <person name="Spaller T."/>
            <person name="Winckler T."/>
            <person name="Schaap P."/>
            <person name="Glockner G."/>
        </authorList>
    </citation>
    <scope>NUCLEOTIDE SEQUENCE [LARGE SCALE GENOMIC DNA]</scope>
    <source>
        <strain evidence="7 8">Jena</strain>
    </source>
</reference>
<dbReference type="GO" id="GO:0007264">
    <property type="term" value="P:small GTPase-mediated signal transduction"/>
    <property type="evidence" value="ECO:0007669"/>
    <property type="project" value="InterPro"/>
</dbReference>
<feature type="domain" description="C2H2-type" evidence="6">
    <location>
        <begin position="235"/>
        <end position="264"/>
    </location>
</feature>
<keyword evidence="2" id="KW-0863">Zinc-finger</keyword>
<dbReference type="PANTHER" id="PTHR23113">
    <property type="entry name" value="GUANINE NUCLEOTIDE EXCHANGE FACTOR"/>
    <property type="match status" value="1"/>
</dbReference>
<dbReference type="STRING" id="1890364.A0A2P6NZ18"/>
<protein>
    <submittedName>
        <fullName evidence="7">Uncharacterized protein</fullName>
    </submittedName>
</protein>
<evidence type="ECO:0000259" key="5">
    <source>
        <dbReference type="PROSITE" id="PS50009"/>
    </source>
</evidence>
<keyword evidence="2" id="KW-0479">Metal-binding</keyword>
<dbReference type="SMART" id="SM00355">
    <property type="entry name" value="ZnF_C2H2"/>
    <property type="match status" value="6"/>
</dbReference>
<dbReference type="InterPro" id="IPR008937">
    <property type="entry name" value="Ras-like_GEF"/>
</dbReference>
<keyword evidence="8" id="KW-1185">Reference proteome</keyword>
<feature type="region of interest" description="Disordered" evidence="4">
    <location>
        <begin position="341"/>
        <end position="378"/>
    </location>
</feature>
<dbReference type="PANTHER" id="PTHR23113:SF99">
    <property type="entry name" value="RASGEF DOMAIN-CONTAINING PROTEIN"/>
    <property type="match status" value="1"/>
</dbReference>
<evidence type="ECO:0000313" key="8">
    <source>
        <dbReference type="Proteomes" id="UP000241769"/>
    </source>
</evidence>
<accession>A0A2P6NZ18</accession>
<feature type="domain" description="C2H2-type" evidence="6">
    <location>
        <begin position="296"/>
        <end position="325"/>
    </location>
</feature>
<dbReference type="InterPro" id="IPR036236">
    <property type="entry name" value="Znf_C2H2_sf"/>
</dbReference>
<dbReference type="InterPro" id="IPR013087">
    <property type="entry name" value="Znf_C2H2_type"/>
</dbReference>
<evidence type="ECO:0000256" key="1">
    <source>
        <dbReference type="ARBA" id="ARBA00022658"/>
    </source>
</evidence>
<dbReference type="Pfam" id="PF00617">
    <property type="entry name" value="RasGEF"/>
    <property type="match status" value="1"/>
</dbReference>
<feature type="domain" description="Ras-GEF" evidence="5">
    <location>
        <begin position="632"/>
        <end position="871"/>
    </location>
</feature>
<dbReference type="GO" id="GO:0008270">
    <property type="term" value="F:zinc ion binding"/>
    <property type="evidence" value="ECO:0007669"/>
    <property type="project" value="UniProtKB-KW"/>
</dbReference>
<feature type="region of interest" description="Disordered" evidence="4">
    <location>
        <begin position="1"/>
        <end position="74"/>
    </location>
</feature>
<dbReference type="InterPro" id="IPR023578">
    <property type="entry name" value="Ras_GEF_dom_sf"/>
</dbReference>
<dbReference type="GO" id="GO:0005085">
    <property type="term" value="F:guanyl-nucleotide exchange factor activity"/>
    <property type="evidence" value="ECO:0007669"/>
    <property type="project" value="UniProtKB-KW"/>
</dbReference>
<dbReference type="Gene3D" id="3.30.160.60">
    <property type="entry name" value="Classic Zinc Finger"/>
    <property type="match status" value="5"/>
</dbReference>
<dbReference type="SUPFAM" id="SSF111126">
    <property type="entry name" value="Ligand-binding domain in the NO signalling and Golgi transport"/>
    <property type="match status" value="1"/>
</dbReference>
<dbReference type="EMBL" id="MDYQ01000005">
    <property type="protein sequence ID" value="PRP89168.1"/>
    <property type="molecule type" value="Genomic_DNA"/>
</dbReference>
<dbReference type="Gene3D" id="3.30.1380.20">
    <property type="entry name" value="Trafficking protein particle complex subunit 3"/>
    <property type="match status" value="1"/>
</dbReference>
<dbReference type="SMART" id="SM00147">
    <property type="entry name" value="RasGEF"/>
    <property type="match status" value="1"/>
</dbReference>
<dbReference type="InterPro" id="IPR001895">
    <property type="entry name" value="RASGEF_cat_dom"/>
</dbReference>
<feature type="compositionally biased region" description="Basic and acidic residues" evidence="4">
    <location>
        <begin position="60"/>
        <end position="73"/>
    </location>
</feature>
<dbReference type="PROSITE" id="PS50009">
    <property type="entry name" value="RASGEF_CAT"/>
    <property type="match status" value="1"/>
</dbReference>
<dbReference type="InterPro" id="IPR036964">
    <property type="entry name" value="RASGEF_cat_dom_sf"/>
</dbReference>
<dbReference type="SUPFAM" id="SSF48366">
    <property type="entry name" value="Ras GEF"/>
    <property type="match status" value="1"/>
</dbReference>
<evidence type="ECO:0000259" key="6">
    <source>
        <dbReference type="PROSITE" id="PS50157"/>
    </source>
</evidence>
<feature type="domain" description="C2H2-type" evidence="6">
    <location>
        <begin position="266"/>
        <end position="295"/>
    </location>
</feature>
<evidence type="ECO:0000313" key="7">
    <source>
        <dbReference type="EMBL" id="PRP89168.1"/>
    </source>
</evidence>
<dbReference type="InParanoid" id="A0A2P6NZ18"/>
<dbReference type="SUPFAM" id="SSF57667">
    <property type="entry name" value="beta-beta-alpha zinc fingers"/>
    <property type="match status" value="2"/>
</dbReference>
<dbReference type="Proteomes" id="UP000241769">
    <property type="component" value="Unassembled WGS sequence"/>
</dbReference>
<dbReference type="Gene3D" id="1.10.840.10">
    <property type="entry name" value="Ras guanine-nucleotide exchange factors catalytic domain"/>
    <property type="match status" value="1"/>
</dbReference>
<feature type="domain" description="C2H2-type" evidence="6">
    <location>
        <begin position="181"/>
        <end position="212"/>
    </location>
</feature>
<organism evidence="7 8">
    <name type="scientific">Planoprotostelium fungivorum</name>
    <dbReference type="NCBI Taxonomy" id="1890364"/>
    <lineage>
        <taxon>Eukaryota</taxon>
        <taxon>Amoebozoa</taxon>
        <taxon>Evosea</taxon>
        <taxon>Variosea</taxon>
        <taxon>Cavosteliida</taxon>
        <taxon>Cavosteliaceae</taxon>
        <taxon>Planoprotostelium</taxon>
    </lineage>
</organism>
<dbReference type="PROSITE" id="PS00028">
    <property type="entry name" value="ZINC_FINGER_C2H2_1"/>
    <property type="match status" value="6"/>
</dbReference>
<feature type="domain" description="C2H2-type" evidence="6">
    <location>
        <begin position="140"/>
        <end position="169"/>
    </location>
</feature>